<accession>A0A8C2U9Y8</accession>
<dbReference type="Proteomes" id="UP000694412">
    <property type="component" value="Chromosome 6"/>
</dbReference>
<name>A0A8C2U9Y8_COTJA</name>
<reference evidence="2" key="2">
    <citation type="submission" date="2025-08" db="UniProtKB">
        <authorList>
            <consortium name="Ensembl"/>
        </authorList>
    </citation>
    <scope>IDENTIFICATION</scope>
</reference>
<organism evidence="2 3">
    <name type="scientific">Coturnix japonica</name>
    <name type="common">Japanese quail</name>
    <name type="synonym">Coturnix coturnix japonica</name>
    <dbReference type="NCBI Taxonomy" id="93934"/>
    <lineage>
        <taxon>Eukaryota</taxon>
        <taxon>Metazoa</taxon>
        <taxon>Chordata</taxon>
        <taxon>Craniata</taxon>
        <taxon>Vertebrata</taxon>
        <taxon>Euteleostomi</taxon>
        <taxon>Archelosauria</taxon>
        <taxon>Archosauria</taxon>
        <taxon>Dinosauria</taxon>
        <taxon>Saurischia</taxon>
        <taxon>Theropoda</taxon>
        <taxon>Coelurosauria</taxon>
        <taxon>Aves</taxon>
        <taxon>Neognathae</taxon>
        <taxon>Galloanserae</taxon>
        <taxon>Galliformes</taxon>
        <taxon>Phasianidae</taxon>
        <taxon>Perdicinae</taxon>
        <taxon>Coturnix</taxon>
    </lineage>
</organism>
<reference evidence="2" key="3">
    <citation type="submission" date="2025-09" db="UniProtKB">
        <authorList>
            <consortium name="Ensembl"/>
        </authorList>
    </citation>
    <scope>IDENTIFICATION</scope>
</reference>
<sequence>EDARGRPRSRSRESLPSAAAHVTPGTVRSAAPMAPDEAQGVTPGGDRGQEPPARGPQVPGAAAAPLQRAAAGSTPAPSPPGKGGGTQPTAAAGAPTATSCSLRGGLLHNGFHPAGPTLSNGGCGEAPHPLLLRPEPPPLGHGSPAKKCRLRRRMDSGRRHRPRNWLVCCGQHYCKSQLYCQGCVFPAGMGNIYRSSQCHWAGHCQVLCSQ</sequence>
<keyword evidence="3" id="KW-1185">Reference proteome</keyword>
<evidence type="ECO:0000313" key="3">
    <source>
        <dbReference type="Proteomes" id="UP000694412"/>
    </source>
</evidence>
<feature type="compositionally biased region" description="Low complexity" evidence="1">
    <location>
        <begin position="87"/>
        <end position="98"/>
    </location>
</feature>
<reference evidence="2" key="1">
    <citation type="submission" date="2015-11" db="EMBL/GenBank/DDBJ databases">
        <authorList>
            <consortium name="International Coturnix japonica Genome Analysis Consortium"/>
            <person name="Warren W."/>
            <person name="Burt D.W."/>
            <person name="Antin P.B."/>
            <person name="Lanford R."/>
            <person name="Gros J."/>
            <person name="Wilson R.K."/>
        </authorList>
    </citation>
    <scope>NUCLEOTIDE SEQUENCE [LARGE SCALE GENOMIC DNA]</scope>
</reference>
<protein>
    <submittedName>
        <fullName evidence="2">Uncharacterized protein</fullName>
    </submittedName>
</protein>
<dbReference type="Ensembl" id="ENSCJPT00005032710.1">
    <property type="protein sequence ID" value="ENSCJPP00005023938.1"/>
    <property type="gene ID" value="ENSCJPG00005018918.1"/>
</dbReference>
<feature type="region of interest" description="Disordered" evidence="1">
    <location>
        <begin position="1"/>
        <end position="98"/>
    </location>
</feature>
<feature type="compositionally biased region" description="Low complexity" evidence="1">
    <location>
        <begin position="61"/>
        <end position="75"/>
    </location>
</feature>
<evidence type="ECO:0000256" key="1">
    <source>
        <dbReference type="SAM" id="MobiDB-lite"/>
    </source>
</evidence>
<dbReference type="GeneTree" id="ENSGT01030000236220"/>
<feature type="compositionally biased region" description="Basic and acidic residues" evidence="1">
    <location>
        <begin position="1"/>
        <end position="13"/>
    </location>
</feature>
<evidence type="ECO:0000313" key="2">
    <source>
        <dbReference type="Ensembl" id="ENSCJPP00005023938.1"/>
    </source>
</evidence>
<feature type="region of interest" description="Disordered" evidence="1">
    <location>
        <begin position="118"/>
        <end position="147"/>
    </location>
</feature>
<dbReference type="AlphaFoldDB" id="A0A8C2U9Y8"/>
<proteinExistence type="predicted"/>